<proteinExistence type="predicted"/>
<dbReference type="PROSITE" id="PS50003">
    <property type="entry name" value="PH_DOMAIN"/>
    <property type="match status" value="2"/>
</dbReference>
<dbReference type="PRINTS" id="PR00935">
    <property type="entry name" value="BAND41"/>
</dbReference>
<feature type="region of interest" description="Disordered" evidence="4">
    <location>
        <begin position="1404"/>
        <end position="1439"/>
    </location>
</feature>
<dbReference type="Pfam" id="PF08736">
    <property type="entry name" value="FA"/>
    <property type="match status" value="1"/>
</dbReference>
<dbReference type="Pfam" id="PF00169">
    <property type="entry name" value="PH"/>
    <property type="match status" value="1"/>
</dbReference>
<dbReference type="STRING" id="9009.A0A226MTS4"/>
<sequence>MGEIEGTYRVLQTPGSRLGVQKNSGVSTLEPGQNLSTAMALSPAKTHERDLQIKIKMLDNTVEALDIESKYYGQALLTEVYKHLNLIESDYFGIEFQNIQSYWIWLEPMKPVIKQVRRPKTTMLRLAVKFFPPDPGQLQEEYTRYLFALQIKRDLAEERLTCSDNTAALLVSHLLQSEIGDFDESEDREHLKINRYLPNQERIQGKILEFHRKHVGQTPAESDFQVLEIARKLEMYGIRFYLASDREGTKINLAVSHMGVLVFQGNTKINTFNWSKVRKLSFKRKRFLIKLHPEVCGPYQDTLEFLLGSRDECKNFWKICVEYHTFFRLFDQPKPKAKAVFFTRGSSFRYSGRTQKQLVDYIKDSGMKKTPYERRHSKVRVSTHASNPDVPKQSVAFPEGLRTPGSPASATVPFHSVHSSAAPTVLPIFAESSPSSLEPRAPYSRIPDKNATVPAEETGRKLVQQPGSPMFQSFQGVGFGSVAGNGNPACPVVESGCGLDLDVERSNKENRAALCKNDNGEDDFTTGVVSVAEKERQHCSRGAPLFTLTNSQLQVSEEFIDDDPAEISFFAGGSEAFSYVYSGLDLKGSDFSKHASESPGLTKDALQQNAVSPQSSPDRYSTEAVDMNMEDEFEFEEGSDFNGNERPSNTSELFEVKAQASRMQSLLSPSETSSLINNRSESSSLNNLPLNGTSSLHTYSSANHSEASSMVNFPAYSVRSESSSAFQFTDIIDQLEQLSYPPTTTEDSSSTDTDSWDSETAAPLDVNLFFSNPFTQATGAGDLRSESLSLERDVWNHRRGWAGGFAQGLGSCVRLQVFKWISWLSAARGKRETQSNATGKAPVLSPSPAARVSAVIRIGFGDWVTVLGAVYSKHSLRFCSIFWFSSPPGLPVDHSQLSSLVLKSPLGLNPAFPVNLNAAGQGSSPLLSPVLSDAGGARVEEEDEMKRKRYPTDKAYFIAKEILATERTYLKDLEVITVWFRSAVIKENAMPEGLMTLLFSNIDPIYEFHRGFLKEIEQRLSLWEGKTNAHVKGDYQRIGDVMLRNMRTLKRHWFMRLIDFKVQTFLAVEYVLKRGHLCLGLRTFVGQVCLWNSYGCEITSRLNSLFFCVIQKEFTSYLQKHDEVLTELEKATKRLKKLEMVYKEFELQKVCYLPLNTFLLKPIQRLMHYKLILGRLCKHYTAEHRDFADCRNALKEVTEMTSQLQHSLIRLENFQKLTELQHDLLGIDNLTAPGREFIREGCLYKLTKKGLQQRMFFLFSDMLLYTSKGVTGTNQFKIHGHLPLHGMLVSGFKLQSHFLVRCGAFRQLIVLDPPVVSQPTSGGVGVYQSLSSDEKKLSLFFLQVEESENEWAVPHCFTIYSAQKTIVVAASTRLEMGKWMEDLNMAIEMAKKSTEKSDMLLDNSVCNRSNRSSDEVSLEQESEDDIHSSRSSLDRQSHHRANTTMHVCWYRNTSVSMADHSVAVENQLSGYLLRKFKNSNGWQKLWVVFTNFCLFFYKTHQDDYPLASLPLLGYVVSSPVEADGIQKDYVFKLQFKSHVYFFRAESKYTFERWMEVIKRATSSPARSSLLLPRDEKDRHTD</sequence>
<dbReference type="Pfam" id="PF09379">
    <property type="entry name" value="FERM_N"/>
    <property type="match status" value="1"/>
</dbReference>
<feature type="compositionally biased region" description="Low complexity" evidence="4">
    <location>
        <begin position="673"/>
        <end position="689"/>
    </location>
</feature>
<dbReference type="InterPro" id="IPR019749">
    <property type="entry name" value="Band_41_domain"/>
</dbReference>
<evidence type="ECO:0000256" key="1">
    <source>
        <dbReference type="ARBA" id="ARBA00022658"/>
    </source>
</evidence>
<dbReference type="SMART" id="SM00233">
    <property type="entry name" value="PH"/>
    <property type="match status" value="2"/>
</dbReference>
<keyword evidence="3" id="KW-0175">Coiled coil</keyword>
<dbReference type="InterPro" id="IPR035899">
    <property type="entry name" value="DBL_dom_sf"/>
</dbReference>
<evidence type="ECO:0000256" key="3">
    <source>
        <dbReference type="SAM" id="Coils"/>
    </source>
</evidence>
<dbReference type="SUPFAM" id="SSF47031">
    <property type="entry name" value="Second domain of FERM"/>
    <property type="match status" value="1"/>
</dbReference>
<dbReference type="Gene3D" id="3.10.20.90">
    <property type="entry name" value="Phosphatidylinositol 3-kinase Catalytic Subunit, Chain A, domain 1"/>
    <property type="match status" value="1"/>
</dbReference>
<evidence type="ECO:0000259" key="6">
    <source>
        <dbReference type="PROSITE" id="PS50010"/>
    </source>
</evidence>
<evidence type="ECO:0000259" key="5">
    <source>
        <dbReference type="PROSITE" id="PS50003"/>
    </source>
</evidence>
<feature type="domain" description="FERM" evidence="7">
    <location>
        <begin position="51"/>
        <end position="331"/>
    </location>
</feature>
<feature type="region of interest" description="Disordered" evidence="4">
    <location>
        <begin position="592"/>
        <end position="622"/>
    </location>
</feature>
<dbReference type="InterPro" id="IPR000299">
    <property type="entry name" value="FERM_domain"/>
</dbReference>
<dbReference type="InterPro" id="IPR014847">
    <property type="entry name" value="FA"/>
</dbReference>
<dbReference type="InterPro" id="IPR018979">
    <property type="entry name" value="FERM_N"/>
</dbReference>
<dbReference type="Gene3D" id="1.20.900.10">
    <property type="entry name" value="Dbl homology (DH) domain"/>
    <property type="match status" value="1"/>
</dbReference>
<evidence type="ECO:0000313" key="9">
    <source>
        <dbReference type="Proteomes" id="UP000198323"/>
    </source>
</evidence>
<feature type="compositionally biased region" description="Polar residues" evidence="4">
    <location>
        <begin position="605"/>
        <end position="619"/>
    </location>
</feature>
<keyword evidence="1" id="KW-0344">Guanine-nucleotide releasing factor</keyword>
<dbReference type="OrthoDB" id="9990815at2759"/>
<dbReference type="InterPro" id="IPR019748">
    <property type="entry name" value="FERM_central"/>
</dbReference>
<dbReference type="SMART" id="SM00325">
    <property type="entry name" value="RhoGEF"/>
    <property type="match status" value="1"/>
</dbReference>
<dbReference type="PANTHER" id="PTHR45858:SF4">
    <property type="entry name" value="FERM, ARHGEF AND PLECKSTRIN DOMAIN-CONTAINING PROTEIN 2"/>
    <property type="match status" value="1"/>
</dbReference>
<protein>
    <recommendedName>
        <fullName evidence="10">FARP2 protein</fullName>
    </recommendedName>
</protein>
<evidence type="ECO:0000259" key="7">
    <source>
        <dbReference type="PROSITE" id="PS50057"/>
    </source>
</evidence>
<dbReference type="SMART" id="SM01196">
    <property type="entry name" value="FERM_C"/>
    <property type="match status" value="1"/>
</dbReference>
<dbReference type="CDD" id="cd13193">
    <property type="entry name" value="FERM_C_FARP1-like"/>
    <property type="match status" value="1"/>
</dbReference>
<dbReference type="PROSITE" id="PS50010">
    <property type="entry name" value="DH_2"/>
    <property type="match status" value="1"/>
</dbReference>
<dbReference type="SUPFAM" id="SSF54236">
    <property type="entry name" value="Ubiquitin-like"/>
    <property type="match status" value="1"/>
</dbReference>
<dbReference type="CDD" id="cd00160">
    <property type="entry name" value="RhoGEF"/>
    <property type="match status" value="1"/>
</dbReference>
<feature type="region of interest" description="Disordered" evidence="4">
    <location>
        <begin position="660"/>
        <end position="689"/>
    </location>
</feature>
<dbReference type="PANTHER" id="PTHR45858">
    <property type="entry name" value="FERM DOMAIN CONTAINING PROTEIN"/>
    <property type="match status" value="1"/>
</dbReference>
<feature type="region of interest" description="Disordered" evidence="4">
    <location>
        <begin position="739"/>
        <end position="758"/>
    </location>
</feature>
<dbReference type="InterPro" id="IPR018980">
    <property type="entry name" value="FERM_PH-like_C"/>
</dbReference>
<dbReference type="Gene3D" id="2.30.29.30">
    <property type="entry name" value="Pleckstrin-homology domain (PH domain)/Phosphotyrosine-binding domain (PTB)"/>
    <property type="match status" value="4"/>
</dbReference>
<dbReference type="InterPro" id="IPR001849">
    <property type="entry name" value="PH_domain"/>
</dbReference>
<dbReference type="FunFam" id="3.10.20.90:FF:000040">
    <property type="entry name" value="FERM, RhoGEF and pleckstrin domain-containing protein"/>
    <property type="match status" value="1"/>
</dbReference>
<dbReference type="FunFam" id="2.30.29.30:FF:000046">
    <property type="entry name" value="FERM, RhoGEF and pleckstrin domain-containing protein 1"/>
    <property type="match status" value="1"/>
</dbReference>
<dbReference type="InterPro" id="IPR014352">
    <property type="entry name" value="FERM/acyl-CoA-bd_prot_sf"/>
</dbReference>
<dbReference type="Pfam" id="PF00621">
    <property type="entry name" value="RhoGEF"/>
    <property type="match status" value="2"/>
</dbReference>
<dbReference type="SUPFAM" id="SSF50729">
    <property type="entry name" value="PH domain-like"/>
    <property type="match status" value="3"/>
</dbReference>
<accession>A0A226MTS4</accession>
<dbReference type="InterPro" id="IPR029071">
    <property type="entry name" value="Ubiquitin-like_domsf"/>
</dbReference>
<comment type="caution">
    <text evidence="8">The sequence shown here is derived from an EMBL/GenBank/DDBJ whole genome shotgun (WGS) entry which is preliminary data.</text>
</comment>
<feature type="coiled-coil region" evidence="3">
    <location>
        <begin position="1118"/>
        <end position="1148"/>
    </location>
</feature>
<dbReference type="Gene3D" id="1.20.80.10">
    <property type="match status" value="1"/>
</dbReference>
<feature type="domain" description="PH" evidence="5">
    <location>
        <begin position="1465"/>
        <end position="1562"/>
    </location>
</feature>
<dbReference type="SMART" id="SM00295">
    <property type="entry name" value="B41"/>
    <property type="match status" value="1"/>
</dbReference>
<dbReference type="Pfam" id="PF09380">
    <property type="entry name" value="FERM_C"/>
    <property type="match status" value="1"/>
</dbReference>
<dbReference type="InterPro" id="IPR019747">
    <property type="entry name" value="FERM_CS"/>
</dbReference>
<feature type="domain" description="PH" evidence="5">
    <location>
        <begin position="1236"/>
        <end position="1388"/>
    </location>
</feature>
<organism evidence="8 9">
    <name type="scientific">Callipepla squamata</name>
    <name type="common">Scaled quail</name>
    <dbReference type="NCBI Taxonomy" id="9009"/>
    <lineage>
        <taxon>Eukaryota</taxon>
        <taxon>Metazoa</taxon>
        <taxon>Chordata</taxon>
        <taxon>Craniata</taxon>
        <taxon>Vertebrata</taxon>
        <taxon>Euteleostomi</taxon>
        <taxon>Archelosauria</taxon>
        <taxon>Archosauria</taxon>
        <taxon>Dinosauria</taxon>
        <taxon>Saurischia</taxon>
        <taxon>Theropoda</taxon>
        <taxon>Coelurosauria</taxon>
        <taxon>Aves</taxon>
        <taxon>Neognathae</taxon>
        <taxon>Galloanserae</taxon>
        <taxon>Galliformes</taxon>
        <taxon>Odontophoridae</taxon>
        <taxon>Callipepla</taxon>
    </lineage>
</organism>
<keyword evidence="2" id="KW-0677">Repeat</keyword>
<dbReference type="InterPro" id="IPR035963">
    <property type="entry name" value="FERM_2"/>
</dbReference>
<dbReference type="CDD" id="cd13235">
    <property type="entry name" value="PH2_FARP1-like"/>
    <property type="match status" value="1"/>
</dbReference>
<dbReference type="CDD" id="cd14473">
    <property type="entry name" value="FERM_B-lobe"/>
    <property type="match status" value="1"/>
</dbReference>
<dbReference type="InterPro" id="IPR000219">
    <property type="entry name" value="DH_dom"/>
</dbReference>
<dbReference type="CDD" id="cd01220">
    <property type="entry name" value="PH1_FARP1-like"/>
    <property type="match status" value="1"/>
</dbReference>
<gene>
    <name evidence="8" type="ORF">ASZ78_003619</name>
</gene>
<evidence type="ECO:0000313" key="8">
    <source>
        <dbReference type="EMBL" id="OXB58652.1"/>
    </source>
</evidence>
<keyword evidence="9" id="KW-1185">Reference proteome</keyword>
<evidence type="ECO:0008006" key="10">
    <source>
        <dbReference type="Google" id="ProtNLM"/>
    </source>
</evidence>
<evidence type="ECO:0000256" key="2">
    <source>
        <dbReference type="ARBA" id="ARBA00022737"/>
    </source>
</evidence>
<name>A0A226MTS4_CALSU</name>
<dbReference type="SUPFAM" id="SSF48065">
    <property type="entry name" value="DBL homology domain (DH-domain)"/>
    <property type="match status" value="1"/>
</dbReference>
<dbReference type="EMBL" id="MCFN01000452">
    <property type="protein sequence ID" value="OXB58652.1"/>
    <property type="molecule type" value="Genomic_DNA"/>
</dbReference>
<dbReference type="FunFam" id="2.30.29.30:FF:000002">
    <property type="entry name" value="Band 4.1-like protein 5 isoform 1"/>
    <property type="match status" value="1"/>
</dbReference>
<feature type="compositionally biased region" description="Low complexity" evidence="4">
    <location>
        <begin position="743"/>
        <end position="753"/>
    </location>
</feature>
<dbReference type="InterPro" id="IPR011993">
    <property type="entry name" value="PH-like_dom_sf"/>
</dbReference>
<dbReference type="PROSITE" id="PS00660">
    <property type="entry name" value="FERM_1"/>
    <property type="match status" value="1"/>
</dbReference>
<dbReference type="Proteomes" id="UP000198323">
    <property type="component" value="Unassembled WGS sequence"/>
</dbReference>
<feature type="compositionally biased region" description="Basic and acidic residues" evidence="4">
    <location>
        <begin position="1425"/>
        <end position="1436"/>
    </location>
</feature>
<dbReference type="InterPro" id="IPR041788">
    <property type="entry name" value="FARP1/FARP2/FRMD7_FERM_C"/>
</dbReference>
<feature type="compositionally biased region" description="Polar residues" evidence="4">
    <location>
        <begin position="661"/>
        <end position="672"/>
    </location>
</feature>
<dbReference type="Pfam" id="PF00373">
    <property type="entry name" value="FERM_M"/>
    <property type="match status" value="1"/>
</dbReference>
<dbReference type="CDD" id="cd17190">
    <property type="entry name" value="FERM_F1_FARP2"/>
    <property type="match status" value="1"/>
</dbReference>
<dbReference type="SMART" id="SM01195">
    <property type="entry name" value="FA"/>
    <property type="match status" value="1"/>
</dbReference>
<reference evidence="8 9" key="1">
    <citation type="submission" date="2016-07" db="EMBL/GenBank/DDBJ databases">
        <title>Disparate Historic Effective Population Sizes Predicted by Modern Levels of Genome Diversity for the Scaled Quail (Callipepla squamata) and the Northern Bobwhite (Colinus virginianus): Inferences from First and Second Generation Draft Genome Assemblies for Sympatric New World Quail.</title>
        <authorList>
            <person name="Oldeschulte D.L."/>
            <person name="Halley Y.A."/>
            <person name="Bhattarai E.K."/>
            <person name="Brashear W.A."/>
            <person name="Hill J."/>
            <person name="Metz R.P."/>
            <person name="Johnson C.D."/>
            <person name="Rollins D."/>
            <person name="Peterson M.J."/>
            <person name="Bickhart D.M."/>
            <person name="Decker J.E."/>
            <person name="Seabury C.M."/>
        </authorList>
    </citation>
    <scope>NUCLEOTIDE SEQUENCE [LARGE SCALE GENOMIC DNA]</scope>
    <source>
        <strain evidence="8 9">Texas</strain>
        <tissue evidence="8">Leg muscle</tissue>
    </source>
</reference>
<evidence type="ECO:0000256" key="4">
    <source>
        <dbReference type="SAM" id="MobiDB-lite"/>
    </source>
</evidence>
<dbReference type="GO" id="GO:0005085">
    <property type="term" value="F:guanyl-nucleotide exchange factor activity"/>
    <property type="evidence" value="ECO:0007669"/>
    <property type="project" value="UniProtKB-KW"/>
</dbReference>
<dbReference type="PROSITE" id="PS50057">
    <property type="entry name" value="FERM_3"/>
    <property type="match status" value="1"/>
</dbReference>
<dbReference type="InterPro" id="IPR051835">
    <property type="entry name" value="RAC1-GEF"/>
</dbReference>
<dbReference type="FunFam" id="1.20.80.10:FF:000005">
    <property type="entry name" value="FERM, RhoGEF and pleckstrin domain-containing protein 1"/>
    <property type="match status" value="1"/>
</dbReference>
<feature type="domain" description="DH" evidence="6">
    <location>
        <begin position="954"/>
        <end position="1207"/>
    </location>
</feature>